<evidence type="ECO:0000256" key="1">
    <source>
        <dbReference type="ARBA" id="ARBA00006765"/>
    </source>
</evidence>
<protein>
    <recommendedName>
        <fullName evidence="5">EF-hand domain-containing protein</fullName>
    </recommendedName>
</protein>
<keyword evidence="4" id="KW-1185">Reference proteome</keyword>
<evidence type="ECO:0000256" key="2">
    <source>
        <dbReference type="SAM" id="MobiDB-lite"/>
    </source>
</evidence>
<comment type="similarity">
    <text evidence="1">Belongs to the caleosin family.</text>
</comment>
<comment type="caution">
    <text evidence="3">The sequence shown here is derived from an EMBL/GenBank/DDBJ whole genome shotgun (WGS) entry which is preliminary data.</text>
</comment>
<reference evidence="3" key="1">
    <citation type="submission" date="2022-08" db="EMBL/GenBank/DDBJ databases">
        <title>A Global Phylogenomic Analysis of the Shiitake Genus Lentinula.</title>
        <authorList>
            <consortium name="DOE Joint Genome Institute"/>
            <person name="Sierra-Patev S."/>
            <person name="Min B."/>
            <person name="Naranjo-Ortiz M."/>
            <person name="Looney B."/>
            <person name="Konkel Z."/>
            <person name="Slot J.C."/>
            <person name="Sakamoto Y."/>
            <person name="Steenwyk J.L."/>
            <person name="Rokas A."/>
            <person name="Carro J."/>
            <person name="Camarero S."/>
            <person name="Ferreira P."/>
            <person name="Molpeceres G."/>
            <person name="Ruiz-Duenas F.J."/>
            <person name="Serrano A."/>
            <person name="Henrissat B."/>
            <person name="Drula E."/>
            <person name="Hughes K.W."/>
            <person name="Mata J.L."/>
            <person name="Ishikawa N.K."/>
            <person name="Vargas-Isla R."/>
            <person name="Ushijima S."/>
            <person name="Smith C.A."/>
            <person name="Ahrendt S."/>
            <person name="Andreopoulos W."/>
            <person name="He G."/>
            <person name="Labutti K."/>
            <person name="Lipzen A."/>
            <person name="Ng V."/>
            <person name="Riley R."/>
            <person name="Sandor L."/>
            <person name="Barry K."/>
            <person name="Martinez A.T."/>
            <person name="Xiao Y."/>
            <person name="Gibbons J.G."/>
            <person name="Terashima K."/>
            <person name="Grigoriev I.V."/>
            <person name="Hibbett D.S."/>
        </authorList>
    </citation>
    <scope>NUCLEOTIDE SEQUENCE</scope>
    <source>
        <strain evidence="3">RHP3577 ss4</strain>
    </source>
</reference>
<proteinExistence type="inferred from homology"/>
<dbReference type="InterPro" id="IPR007736">
    <property type="entry name" value="Caleosin-related"/>
</dbReference>
<feature type="region of interest" description="Disordered" evidence="2">
    <location>
        <begin position="19"/>
        <end position="77"/>
    </location>
</feature>
<accession>A0ABQ8VCQ6</accession>
<dbReference type="Pfam" id="PF05042">
    <property type="entry name" value="Caleosin"/>
    <property type="match status" value="1"/>
</dbReference>
<feature type="region of interest" description="Disordered" evidence="2">
    <location>
        <begin position="376"/>
        <end position="395"/>
    </location>
</feature>
<dbReference type="EMBL" id="JANVFT010000049">
    <property type="protein sequence ID" value="KAJ4486874.1"/>
    <property type="molecule type" value="Genomic_DNA"/>
</dbReference>
<organism evidence="3 4">
    <name type="scientific">Lentinula lateritia</name>
    <dbReference type="NCBI Taxonomy" id="40482"/>
    <lineage>
        <taxon>Eukaryota</taxon>
        <taxon>Fungi</taxon>
        <taxon>Dikarya</taxon>
        <taxon>Basidiomycota</taxon>
        <taxon>Agaricomycotina</taxon>
        <taxon>Agaricomycetes</taxon>
        <taxon>Agaricomycetidae</taxon>
        <taxon>Agaricales</taxon>
        <taxon>Marasmiineae</taxon>
        <taxon>Omphalotaceae</taxon>
        <taxon>Lentinula</taxon>
    </lineage>
</organism>
<dbReference type="PANTHER" id="PTHR31495:SF0">
    <property type="entry name" value="BINDING PROTEIN CALEOSIN, PUTATIVE (AFU_ORTHOLOGUE AFUA_5G13750)-RELATED"/>
    <property type="match status" value="1"/>
</dbReference>
<evidence type="ECO:0008006" key="5">
    <source>
        <dbReference type="Google" id="ProtNLM"/>
    </source>
</evidence>
<name>A0ABQ8VCQ6_9AGAR</name>
<feature type="compositionally biased region" description="Polar residues" evidence="2">
    <location>
        <begin position="19"/>
        <end position="62"/>
    </location>
</feature>
<dbReference type="Proteomes" id="UP001150217">
    <property type="component" value="Unassembled WGS sequence"/>
</dbReference>
<evidence type="ECO:0000313" key="4">
    <source>
        <dbReference type="Proteomes" id="UP001150217"/>
    </source>
</evidence>
<dbReference type="PANTHER" id="PTHR31495">
    <property type="entry name" value="PEROXYGENASE 3-RELATED"/>
    <property type="match status" value="1"/>
</dbReference>
<gene>
    <name evidence="3" type="ORF">C8R41DRAFT_921252</name>
</gene>
<evidence type="ECO:0000313" key="3">
    <source>
        <dbReference type="EMBL" id="KAJ4486874.1"/>
    </source>
</evidence>
<sequence>MSFLTNTVGNLSQAAKNVVVSQSVDHGQAPQQTNDQTSNENSNQDYKPSSDQPPSSSVNFSPGPQDEPKSSSGFISGIGKASSTITSTTTSGLTSGINFTSDLAKNGAQLASDTANAGVSISRTVARSGLDMSIGVVGGTADLAGTAIGGIINTAAETSGKVFEPVASGLKAVEGFDKLGDGLMAINGLPVGAVQTVGKWTMTALNMSGKTPTFFDPDGDGTVTVSDTIKGLIVLGLDEKNSKYAAYVLHGIFSFPTGTSWVPTDTNLPITISNMSRTRWGKNWGQYDRMEWVQDVNINQFFAESSEDVTWQEKFKKGRQYFGILLLIFEWGTTWPFLMPDLPVEQIPFKDDIGKVVRTLILPTIFSNFQRARAGKVDAGNQPPAKEAPSGPDDA</sequence>